<comment type="caution">
    <text evidence="2">The sequence shown here is derived from an EMBL/GenBank/DDBJ whole genome shotgun (WGS) entry which is preliminary data.</text>
</comment>
<protein>
    <recommendedName>
        <fullName evidence="1">DUF7791 domain-containing protein</fullName>
    </recommendedName>
</protein>
<reference evidence="2" key="1">
    <citation type="submission" date="2021-04" db="EMBL/GenBank/DDBJ databases">
        <title>First draft genome resource for Brassicaceae pathogens Fusarium oxysporum f. sp. raphani and Fusarium oxysporum f. sp. rapae.</title>
        <authorList>
            <person name="Asai S."/>
        </authorList>
    </citation>
    <scope>NUCLEOTIDE SEQUENCE</scope>
    <source>
        <strain evidence="2">Tf1208</strain>
    </source>
</reference>
<sequence length="379" mass="43077">MDELPPELKDMFMHMLSKIHGRHQEKGAQLLKICYTYQKTKSPFLQKGLYALGLALVDDYNAQPVCIEPLDGKEKLEICEGLEGRLRSRIWELLDFTSFKNGASRSRITEAKVVFMHRTVFEFLSNQNSCRLDCLHIQDSDFEATTALSLYDNYMAVQKHSENNDVAAMDLFEEWLWWGAEADKKRPDDTNNCFFHLMAFLELLSERGYSCVTLQRLAQAVNAADVSNPPYMDNCPPIALLLAIEAGAMNFVKSHSSFTTTGHDCRRGCKPLLYHALRKQFLSGKFNDQPSDSRFNSSHTVDMLLLSGCYATNSVSFSGWETSLWSLWLEELTRLTAYALSEDEKATLANISEIFRTSNNGSRPKGFDDMIIDWPGIAH</sequence>
<dbReference type="Pfam" id="PF25053">
    <property type="entry name" value="DUF7791"/>
    <property type="match status" value="1"/>
</dbReference>
<dbReference type="AlphaFoldDB" id="A0A8J5PCA6"/>
<dbReference type="EMBL" id="JAELUQ010000001">
    <property type="protein sequence ID" value="KAG7421946.1"/>
    <property type="molecule type" value="Genomic_DNA"/>
</dbReference>
<organism evidence="2 3">
    <name type="scientific">Fusarium oxysporum f. sp. rapae</name>
    <dbReference type="NCBI Taxonomy" id="485398"/>
    <lineage>
        <taxon>Eukaryota</taxon>
        <taxon>Fungi</taxon>
        <taxon>Dikarya</taxon>
        <taxon>Ascomycota</taxon>
        <taxon>Pezizomycotina</taxon>
        <taxon>Sordariomycetes</taxon>
        <taxon>Hypocreomycetidae</taxon>
        <taxon>Hypocreales</taxon>
        <taxon>Nectriaceae</taxon>
        <taxon>Fusarium</taxon>
        <taxon>Fusarium oxysporum species complex</taxon>
    </lineage>
</organism>
<dbReference type="InterPro" id="IPR056693">
    <property type="entry name" value="DUF7791"/>
</dbReference>
<name>A0A8J5PCA6_FUSOX</name>
<accession>A0A8J5PCA6</accession>
<evidence type="ECO:0000313" key="2">
    <source>
        <dbReference type="EMBL" id="KAG7421946.1"/>
    </source>
</evidence>
<evidence type="ECO:0000259" key="1">
    <source>
        <dbReference type="Pfam" id="PF25053"/>
    </source>
</evidence>
<feature type="domain" description="DUF7791" evidence="1">
    <location>
        <begin position="19"/>
        <end position="147"/>
    </location>
</feature>
<proteinExistence type="predicted"/>
<dbReference type="Proteomes" id="UP000694050">
    <property type="component" value="Unassembled WGS sequence"/>
</dbReference>
<gene>
    <name evidence="2" type="ORF">Forpe1208_v000087</name>
</gene>
<evidence type="ECO:0000313" key="3">
    <source>
        <dbReference type="Proteomes" id="UP000694050"/>
    </source>
</evidence>